<evidence type="ECO:0008006" key="3">
    <source>
        <dbReference type="Google" id="ProtNLM"/>
    </source>
</evidence>
<dbReference type="InterPro" id="IPR034660">
    <property type="entry name" value="DinB/YfiT-like"/>
</dbReference>
<dbReference type="AlphaFoldDB" id="A0AAD4FB47"/>
<keyword evidence="2" id="KW-1185">Reference proteome</keyword>
<comment type="caution">
    <text evidence="1">The sequence shown here is derived from an EMBL/GenBank/DDBJ whole genome shotgun (WGS) entry which is preliminary data.</text>
</comment>
<sequence length="177" mass="19624">MSSTIPLYDATIGVSTNSLKTLLDLLKKAQAHPEADTLAATRLYPDMLPFSVQIIIVSNFAKKNVERLAGRQLDVWADDETTLEQLVARVEKTLDLLKTVKPEDLDGWSGDRTTEIKIGSFDPVKATASQYVLGYSLPNMFFHLSIAYGLLRMKGLELGKADLLKNFVSDFFTLPGQ</sequence>
<proteinExistence type="predicted"/>
<dbReference type="Pfam" id="PF09351">
    <property type="entry name" value="DUF1993"/>
    <property type="match status" value="1"/>
</dbReference>
<dbReference type="PANTHER" id="PTHR36922:SF1">
    <property type="entry name" value="DUF1993 DOMAIN-CONTAINING PROTEIN"/>
    <property type="match status" value="1"/>
</dbReference>
<organism evidence="1 2">
    <name type="scientific">Staphylotrichum longicolle</name>
    <dbReference type="NCBI Taxonomy" id="669026"/>
    <lineage>
        <taxon>Eukaryota</taxon>
        <taxon>Fungi</taxon>
        <taxon>Dikarya</taxon>
        <taxon>Ascomycota</taxon>
        <taxon>Pezizomycotina</taxon>
        <taxon>Sordariomycetes</taxon>
        <taxon>Sordariomycetidae</taxon>
        <taxon>Sordariales</taxon>
        <taxon>Chaetomiaceae</taxon>
        <taxon>Staphylotrichum</taxon>
    </lineage>
</organism>
<reference evidence="1" key="1">
    <citation type="submission" date="2023-02" db="EMBL/GenBank/DDBJ databases">
        <authorList>
            <person name="Palmer J.M."/>
        </authorList>
    </citation>
    <scope>NUCLEOTIDE SEQUENCE</scope>
    <source>
        <strain evidence="1">FW57</strain>
    </source>
</reference>
<evidence type="ECO:0000313" key="1">
    <source>
        <dbReference type="EMBL" id="KAG7294038.1"/>
    </source>
</evidence>
<dbReference type="Gene3D" id="1.20.120.450">
    <property type="entry name" value="dinb family like domain"/>
    <property type="match status" value="1"/>
</dbReference>
<dbReference type="SUPFAM" id="SSF109854">
    <property type="entry name" value="DinB/YfiT-like putative metalloenzymes"/>
    <property type="match status" value="1"/>
</dbReference>
<dbReference type="PANTHER" id="PTHR36922">
    <property type="entry name" value="BLL2446 PROTEIN"/>
    <property type="match status" value="1"/>
</dbReference>
<dbReference type="EMBL" id="JAHCVI010000001">
    <property type="protein sequence ID" value="KAG7294038.1"/>
    <property type="molecule type" value="Genomic_DNA"/>
</dbReference>
<dbReference type="InterPro" id="IPR018531">
    <property type="entry name" value="DUF1993"/>
</dbReference>
<protein>
    <recommendedName>
        <fullName evidence="3">DUF1993 domain-containing protein</fullName>
    </recommendedName>
</protein>
<gene>
    <name evidence="1" type="ORF">NEMBOFW57_004100</name>
</gene>
<name>A0AAD4FB47_9PEZI</name>
<dbReference type="Proteomes" id="UP001197093">
    <property type="component" value="Unassembled WGS sequence"/>
</dbReference>
<evidence type="ECO:0000313" key="2">
    <source>
        <dbReference type="Proteomes" id="UP001197093"/>
    </source>
</evidence>
<accession>A0AAD4FB47</accession>